<evidence type="ECO:0000259" key="2">
    <source>
        <dbReference type="Pfam" id="PF01266"/>
    </source>
</evidence>
<dbReference type="PANTHER" id="PTHR13847">
    <property type="entry name" value="SARCOSINE DEHYDROGENASE-RELATED"/>
    <property type="match status" value="1"/>
</dbReference>
<feature type="domain" description="FAD dependent oxidoreductase" evidence="2">
    <location>
        <begin position="41"/>
        <end position="401"/>
    </location>
</feature>
<evidence type="ECO:0000313" key="4">
    <source>
        <dbReference type="Proteomes" id="UP001375382"/>
    </source>
</evidence>
<proteinExistence type="predicted"/>
<organism evidence="3 4">
    <name type="scientific">Rheinheimera muenzenbergensis</name>
    <dbReference type="NCBI Taxonomy" id="1193628"/>
    <lineage>
        <taxon>Bacteria</taxon>
        <taxon>Pseudomonadati</taxon>
        <taxon>Pseudomonadota</taxon>
        <taxon>Gammaproteobacteria</taxon>
        <taxon>Chromatiales</taxon>
        <taxon>Chromatiaceae</taxon>
        <taxon>Rheinheimera</taxon>
    </lineage>
</organism>
<gene>
    <name evidence="3" type="ORF">MN202_10980</name>
</gene>
<dbReference type="SUPFAM" id="SSF51905">
    <property type="entry name" value="FAD/NAD(P)-binding domain"/>
    <property type="match status" value="1"/>
</dbReference>
<evidence type="ECO:0000256" key="1">
    <source>
        <dbReference type="ARBA" id="ARBA00023002"/>
    </source>
</evidence>
<name>A0ABU8C747_9GAMM</name>
<dbReference type="Gene3D" id="3.50.50.60">
    <property type="entry name" value="FAD/NAD(P)-binding domain"/>
    <property type="match status" value="1"/>
</dbReference>
<dbReference type="Proteomes" id="UP001375382">
    <property type="component" value="Unassembled WGS sequence"/>
</dbReference>
<keyword evidence="4" id="KW-1185">Reference proteome</keyword>
<comment type="caution">
    <text evidence="3">The sequence shown here is derived from an EMBL/GenBank/DDBJ whole genome shotgun (WGS) entry which is preliminary data.</text>
</comment>
<dbReference type="EMBL" id="JALAAR010000008">
    <property type="protein sequence ID" value="MEH8017761.1"/>
    <property type="molecule type" value="Genomic_DNA"/>
</dbReference>
<dbReference type="InterPro" id="IPR036188">
    <property type="entry name" value="FAD/NAD-bd_sf"/>
</dbReference>
<keyword evidence="1" id="KW-0560">Oxidoreductase</keyword>
<dbReference type="Pfam" id="PF01266">
    <property type="entry name" value="DAO"/>
    <property type="match status" value="1"/>
</dbReference>
<evidence type="ECO:0000313" key="3">
    <source>
        <dbReference type="EMBL" id="MEH8017761.1"/>
    </source>
</evidence>
<reference evidence="3 4" key="1">
    <citation type="journal article" date="2023" name="Ecotoxicol. Environ. Saf.">
        <title>Mercury remediation potential of mercury-resistant strain Rheinheimera metallidurans sp. nov. isolated from a municipal waste dumping site.</title>
        <authorList>
            <person name="Yadav V."/>
            <person name="Manjhi A."/>
            <person name="Vadakedath N."/>
        </authorList>
    </citation>
    <scope>NUCLEOTIDE SEQUENCE [LARGE SCALE GENOMIC DNA]</scope>
    <source>
        <strain evidence="3 4">E-49</strain>
    </source>
</reference>
<accession>A0ABU8C747</accession>
<dbReference type="Gene3D" id="3.30.9.10">
    <property type="entry name" value="D-Amino Acid Oxidase, subunit A, domain 2"/>
    <property type="match status" value="1"/>
</dbReference>
<dbReference type="RefSeq" id="WP_335736172.1">
    <property type="nucleotide sequence ID" value="NZ_JALAAR010000008.1"/>
</dbReference>
<dbReference type="InterPro" id="IPR006076">
    <property type="entry name" value="FAD-dep_OxRdtase"/>
</dbReference>
<protein>
    <submittedName>
        <fullName evidence="3">FAD-binding oxidoreductase</fullName>
    </submittedName>
</protein>
<dbReference type="PANTHER" id="PTHR13847:SF281">
    <property type="entry name" value="FAD DEPENDENT OXIDOREDUCTASE DOMAIN-CONTAINING PROTEIN"/>
    <property type="match status" value="1"/>
</dbReference>
<sequence length="444" mass="48548">MYDPLIDPAVPAAQPYPASYWAASTASTEPCNPLMADISTDVLVIGAGYTGLSCAIELAGELGREVTVLDANQSGWGCSGRNAGFVLRGTGRLGLAQLAKRYGTETAQQFHLEYGAALERVQQLIAAADIDCQAQAPGYLKVAHKAALGRQLPQQAEYLQRQFGYQVEYLSQAELQQRYMHNTQAFGAIRFPDCFGVNPLALAQGYAKLAQQSGAAIYGATPVLSWQRSGQGFIVQTPQATVQCRQIILATNAYTGKGFYPQLNRASLPALSSVIVTQPLTAQQLAASGLNHTQLVMDTRALKYYYRKLPDNRLLFGGRSAVYGKDADKACYPERLLVALKQCFPQLQQLEMAYHWSGWVSVSFDDMPRICQSEPGLFYAAGYCGSGLSFSSLAGKRLAQLASGVTLPPLPIYQSGLTPFPLPQFRRLGQQAYYQWGRFKDRYL</sequence>